<dbReference type="STRING" id="6205.A0A0R3X5M3"/>
<evidence type="ECO:0000256" key="1">
    <source>
        <dbReference type="ARBA" id="ARBA00009589"/>
    </source>
</evidence>
<dbReference type="Proteomes" id="UP000274429">
    <property type="component" value="Unassembled WGS sequence"/>
</dbReference>
<keyword evidence="2" id="KW-0479">Metal-binding</keyword>
<evidence type="ECO:0000256" key="2">
    <source>
        <dbReference type="ARBA" id="ARBA00022723"/>
    </source>
</evidence>
<dbReference type="InterPro" id="IPR036412">
    <property type="entry name" value="HAD-like_sf"/>
</dbReference>
<reference evidence="5 6" key="2">
    <citation type="submission" date="2018-11" db="EMBL/GenBank/DDBJ databases">
        <authorList>
            <consortium name="Pathogen Informatics"/>
        </authorList>
    </citation>
    <scope>NUCLEOTIDE SEQUENCE [LARGE SCALE GENOMIC DNA]</scope>
</reference>
<accession>A0A0R3X5M3</accession>
<dbReference type="SUPFAM" id="SSF56784">
    <property type="entry name" value="HAD-like"/>
    <property type="match status" value="1"/>
</dbReference>
<reference evidence="7" key="1">
    <citation type="submission" date="2017-02" db="UniProtKB">
        <authorList>
            <consortium name="WormBaseParasite"/>
        </authorList>
    </citation>
    <scope>IDENTIFICATION</scope>
</reference>
<evidence type="ECO:0000313" key="5">
    <source>
        <dbReference type="EMBL" id="VDM33406.1"/>
    </source>
</evidence>
<dbReference type="Pfam" id="PF05761">
    <property type="entry name" value="5_nucleotid"/>
    <property type="match status" value="1"/>
</dbReference>
<dbReference type="GO" id="GO:0008253">
    <property type="term" value="F:5'-nucleotidase activity"/>
    <property type="evidence" value="ECO:0007669"/>
    <property type="project" value="TreeGrafter"/>
</dbReference>
<name>A0A0R3X5M3_HYDTA</name>
<keyword evidence="4" id="KW-0460">Magnesium</keyword>
<evidence type="ECO:0000313" key="6">
    <source>
        <dbReference type="Proteomes" id="UP000274429"/>
    </source>
</evidence>
<evidence type="ECO:0000256" key="3">
    <source>
        <dbReference type="ARBA" id="ARBA00022801"/>
    </source>
</evidence>
<dbReference type="WBParaSite" id="TTAC_0000877801-mRNA-1">
    <property type="protein sequence ID" value="TTAC_0000877801-mRNA-1"/>
    <property type="gene ID" value="TTAC_0000877801"/>
</dbReference>
<organism evidence="7">
    <name type="scientific">Hydatigena taeniaeformis</name>
    <name type="common">Feline tapeworm</name>
    <name type="synonym">Taenia taeniaeformis</name>
    <dbReference type="NCBI Taxonomy" id="6205"/>
    <lineage>
        <taxon>Eukaryota</taxon>
        <taxon>Metazoa</taxon>
        <taxon>Spiralia</taxon>
        <taxon>Lophotrochozoa</taxon>
        <taxon>Platyhelminthes</taxon>
        <taxon>Cestoda</taxon>
        <taxon>Eucestoda</taxon>
        <taxon>Cyclophyllidea</taxon>
        <taxon>Taeniidae</taxon>
        <taxon>Hydatigera</taxon>
    </lineage>
</organism>
<dbReference type="Gene3D" id="3.40.50.1000">
    <property type="entry name" value="HAD superfamily/HAD-like"/>
    <property type="match status" value="1"/>
</dbReference>
<comment type="similarity">
    <text evidence="1">Belongs to the 5'(3')-deoxyribonucleotidase family.</text>
</comment>
<evidence type="ECO:0000313" key="7">
    <source>
        <dbReference type="WBParaSite" id="TTAC_0000877801-mRNA-1"/>
    </source>
</evidence>
<dbReference type="PANTHER" id="PTHR12103">
    <property type="entry name" value="5'-NUCLEOTIDASE DOMAIN-CONTAINING"/>
    <property type="match status" value="1"/>
</dbReference>
<dbReference type="EMBL" id="UYWX01020581">
    <property type="protein sequence ID" value="VDM33406.1"/>
    <property type="molecule type" value="Genomic_DNA"/>
</dbReference>
<dbReference type="InterPro" id="IPR008380">
    <property type="entry name" value="HAD-SF_hydro_IG_5-nucl"/>
</dbReference>
<keyword evidence="3" id="KW-0378">Hydrolase</keyword>
<dbReference type="InterPro" id="IPR023214">
    <property type="entry name" value="HAD_sf"/>
</dbReference>
<protein>
    <submittedName>
        <fullName evidence="7">NT5C2</fullName>
    </submittedName>
</protein>
<dbReference type="OrthoDB" id="10252832at2759"/>
<keyword evidence="6" id="KW-1185">Reference proteome</keyword>
<proteinExistence type="inferred from homology"/>
<dbReference type="GO" id="GO:0046872">
    <property type="term" value="F:metal ion binding"/>
    <property type="evidence" value="ECO:0007669"/>
    <property type="project" value="UniProtKB-KW"/>
</dbReference>
<gene>
    <name evidence="5" type="ORF">TTAC_LOCUS8763</name>
</gene>
<dbReference type="AlphaFoldDB" id="A0A0R3X5M3"/>
<evidence type="ECO:0000256" key="4">
    <source>
        <dbReference type="ARBA" id="ARBA00022842"/>
    </source>
</evidence>
<dbReference type="PANTHER" id="PTHR12103:SF15">
    <property type="entry name" value="CYTOSOLIC PURINE 5'-NUCLEOTIDASE"/>
    <property type="match status" value="1"/>
</dbReference>
<sequence>MHDFLVDGHEFWVKRQHVSTNVYLYPLQMSRSSATFTHLIGAQGKDVLYTGDHIFGDILKSKRQVGWKTFLVVPELLNEIYVWKKKNSLFERLNELDNELADKYKYSHHLFTSFLNALL</sequence>